<protein>
    <submittedName>
        <fullName evidence="6">ATP-binding cassette domain-containing protein</fullName>
    </submittedName>
</protein>
<organism evidence="6 7">
    <name type="scientific">Psychrilyobacter piezotolerans</name>
    <dbReference type="NCBI Taxonomy" id="2293438"/>
    <lineage>
        <taxon>Bacteria</taxon>
        <taxon>Fusobacteriati</taxon>
        <taxon>Fusobacteriota</taxon>
        <taxon>Fusobacteriia</taxon>
        <taxon>Fusobacteriales</taxon>
        <taxon>Fusobacteriaceae</taxon>
        <taxon>Psychrilyobacter</taxon>
    </lineage>
</organism>
<dbReference type="SUPFAM" id="SSF52540">
    <property type="entry name" value="P-loop containing nucleoside triphosphate hydrolases"/>
    <property type="match status" value="1"/>
</dbReference>
<dbReference type="PANTHER" id="PTHR43166">
    <property type="entry name" value="AMINO ACID IMPORT ATP-BINDING PROTEIN"/>
    <property type="match status" value="1"/>
</dbReference>
<evidence type="ECO:0000256" key="3">
    <source>
        <dbReference type="ARBA" id="ARBA00022741"/>
    </source>
</evidence>
<dbReference type="InterPro" id="IPR003593">
    <property type="entry name" value="AAA+_ATPase"/>
</dbReference>
<accession>A0ABX9KHH6</accession>
<feature type="domain" description="ABC transporter" evidence="5">
    <location>
        <begin position="3"/>
        <end position="237"/>
    </location>
</feature>
<dbReference type="PROSITE" id="PS00211">
    <property type="entry name" value="ABC_TRANSPORTER_1"/>
    <property type="match status" value="1"/>
</dbReference>
<evidence type="ECO:0000259" key="5">
    <source>
        <dbReference type="PROSITE" id="PS50893"/>
    </source>
</evidence>
<dbReference type="RefSeq" id="WP_114642300.1">
    <property type="nucleotide sequence ID" value="NZ_JAACIO010000012.1"/>
</dbReference>
<comment type="similarity">
    <text evidence="1">Belongs to the ABC transporter superfamily.</text>
</comment>
<name>A0ABX9KHH6_9FUSO</name>
<dbReference type="Proteomes" id="UP000263486">
    <property type="component" value="Unassembled WGS sequence"/>
</dbReference>
<dbReference type="SMART" id="SM00382">
    <property type="entry name" value="AAA"/>
    <property type="match status" value="1"/>
</dbReference>
<dbReference type="InterPro" id="IPR027417">
    <property type="entry name" value="P-loop_NTPase"/>
</dbReference>
<evidence type="ECO:0000256" key="4">
    <source>
        <dbReference type="ARBA" id="ARBA00022840"/>
    </source>
</evidence>
<sequence>MEINISNLKKIYGDQVVLNNLELDIKGVHSLVIIGPSGGGKSTLLRILAGLEIPEEGNITINNRPLSFKEADLCNYRKTIGMVFQAFNLFPHLSAMNNITLPLEKVHKIKKDEANLRARTLLDRFQLGEHGHKYPSQLSGGQQQRVAIARAVALDSQFLLLDEPTSALDPALTSEVLDSILELKKEKKDLILVTHEMGFARNVADYILFIDQGKVLEAGEAGPLFSNPQTPELKEFLGKTLKY</sequence>
<evidence type="ECO:0000313" key="7">
    <source>
        <dbReference type="Proteomes" id="UP000263486"/>
    </source>
</evidence>
<dbReference type="EMBL" id="QUAJ01000011">
    <property type="protein sequence ID" value="REI41323.1"/>
    <property type="molecule type" value="Genomic_DNA"/>
</dbReference>
<proteinExistence type="inferred from homology"/>
<comment type="caution">
    <text evidence="6">The sequence shown here is derived from an EMBL/GenBank/DDBJ whole genome shotgun (WGS) entry which is preliminary data.</text>
</comment>
<dbReference type="PROSITE" id="PS50893">
    <property type="entry name" value="ABC_TRANSPORTER_2"/>
    <property type="match status" value="1"/>
</dbReference>
<keyword evidence="2" id="KW-0813">Transport</keyword>
<dbReference type="Pfam" id="PF00005">
    <property type="entry name" value="ABC_tran"/>
    <property type="match status" value="1"/>
</dbReference>
<dbReference type="InterPro" id="IPR030679">
    <property type="entry name" value="ABC_ATPase_HisP-typ"/>
</dbReference>
<evidence type="ECO:0000313" key="6">
    <source>
        <dbReference type="EMBL" id="REI41323.1"/>
    </source>
</evidence>
<dbReference type="PANTHER" id="PTHR43166:SF4">
    <property type="entry name" value="PHOSPHONATES IMPORT ATP-BINDING PROTEIN PHNC"/>
    <property type="match status" value="1"/>
</dbReference>
<dbReference type="InterPro" id="IPR050086">
    <property type="entry name" value="MetN_ABC_transporter-like"/>
</dbReference>
<evidence type="ECO:0000256" key="2">
    <source>
        <dbReference type="ARBA" id="ARBA00022448"/>
    </source>
</evidence>
<keyword evidence="4 6" id="KW-0067">ATP-binding</keyword>
<keyword evidence="3" id="KW-0547">Nucleotide-binding</keyword>
<dbReference type="GO" id="GO:0005524">
    <property type="term" value="F:ATP binding"/>
    <property type="evidence" value="ECO:0007669"/>
    <property type="project" value="UniProtKB-KW"/>
</dbReference>
<dbReference type="Gene3D" id="3.40.50.300">
    <property type="entry name" value="P-loop containing nucleotide triphosphate hydrolases"/>
    <property type="match status" value="1"/>
</dbReference>
<keyword evidence="7" id="KW-1185">Reference proteome</keyword>
<dbReference type="InterPro" id="IPR017871">
    <property type="entry name" value="ABC_transporter-like_CS"/>
</dbReference>
<gene>
    <name evidence="6" type="ORF">DYH56_07870</name>
</gene>
<dbReference type="PIRSF" id="PIRSF039085">
    <property type="entry name" value="ABC_ATPase_HisP"/>
    <property type="match status" value="1"/>
</dbReference>
<evidence type="ECO:0000256" key="1">
    <source>
        <dbReference type="ARBA" id="ARBA00005417"/>
    </source>
</evidence>
<reference evidence="6 7" key="1">
    <citation type="submission" date="2018-08" db="EMBL/GenBank/DDBJ databases">
        <title>Draft genome sequence of Psychrilyobacter sp. strain SD5 isolated from Black Sea water.</title>
        <authorList>
            <person name="Yadav S."/>
            <person name="Villanueva L."/>
            <person name="Damste J.S.S."/>
        </authorList>
    </citation>
    <scope>NUCLEOTIDE SEQUENCE [LARGE SCALE GENOMIC DNA]</scope>
    <source>
        <strain evidence="6 7">SD5</strain>
    </source>
</reference>
<dbReference type="InterPro" id="IPR003439">
    <property type="entry name" value="ABC_transporter-like_ATP-bd"/>
</dbReference>